<proteinExistence type="predicted"/>
<name>A0A6C0AE99_9ZZZZ</name>
<sequence length="52" mass="6123">MIFLILNLLFSEKIISSFFREFILIYPFLVKIFVLQSKHGRDNDSEVKGNVC</sequence>
<accession>A0A6C0AE99</accession>
<dbReference type="AlphaFoldDB" id="A0A6C0AE99"/>
<protein>
    <submittedName>
        <fullName evidence="1">Uncharacterized protein</fullName>
    </submittedName>
</protein>
<dbReference type="EMBL" id="MN740593">
    <property type="protein sequence ID" value="QHS77780.1"/>
    <property type="molecule type" value="Genomic_DNA"/>
</dbReference>
<reference evidence="1" key="1">
    <citation type="journal article" date="2020" name="Nature">
        <title>Giant virus diversity and host interactions through global metagenomics.</title>
        <authorList>
            <person name="Schulz F."/>
            <person name="Roux S."/>
            <person name="Paez-Espino D."/>
            <person name="Jungbluth S."/>
            <person name="Walsh D.A."/>
            <person name="Denef V.J."/>
            <person name="McMahon K.D."/>
            <person name="Konstantinidis K.T."/>
            <person name="Eloe-Fadrosh E.A."/>
            <person name="Kyrpides N.C."/>
            <person name="Woyke T."/>
        </authorList>
    </citation>
    <scope>NUCLEOTIDE SEQUENCE</scope>
    <source>
        <strain evidence="1">GVMAG-S-1021933-23</strain>
    </source>
</reference>
<organism evidence="1">
    <name type="scientific">viral metagenome</name>
    <dbReference type="NCBI Taxonomy" id="1070528"/>
    <lineage>
        <taxon>unclassified sequences</taxon>
        <taxon>metagenomes</taxon>
        <taxon>organismal metagenomes</taxon>
    </lineage>
</organism>
<evidence type="ECO:0000313" key="1">
    <source>
        <dbReference type="EMBL" id="QHS77780.1"/>
    </source>
</evidence>